<dbReference type="AlphaFoldDB" id="A0AA38VJ82"/>
<sequence>MTSTTIQGSAAAPPPWHAAYPAPKTVASPTTRETVFEMLRDGNKVAGKDFILVDLRRIDHEGGSIRGSINLPAHSLWPTIPTVYELFKAGGLRQVIWFCESSRGRGNRAAGWFADHIAKQGDTQMQSLVLLEGIKGWATAGEEYVQCMDEYDQAVWHKSKS</sequence>
<dbReference type="InterPro" id="IPR001763">
    <property type="entry name" value="Rhodanese-like_dom"/>
</dbReference>
<dbReference type="SUPFAM" id="SSF52821">
    <property type="entry name" value="Rhodanese/Cell cycle control phosphatase"/>
    <property type="match status" value="1"/>
</dbReference>
<proteinExistence type="predicted"/>
<gene>
    <name evidence="3" type="ORF">NKR19_g6165</name>
</gene>
<dbReference type="InterPro" id="IPR036873">
    <property type="entry name" value="Rhodanese-like_dom_sf"/>
</dbReference>
<name>A0AA38VJ82_9PEZI</name>
<evidence type="ECO:0000256" key="1">
    <source>
        <dbReference type="SAM" id="MobiDB-lite"/>
    </source>
</evidence>
<dbReference type="PROSITE" id="PS50206">
    <property type="entry name" value="RHODANESE_3"/>
    <property type="match status" value="1"/>
</dbReference>
<organism evidence="3 4">
    <name type="scientific">Coniochaeta hoffmannii</name>
    <dbReference type="NCBI Taxonomy" id="91930"/>
    <lineage>
        <taxon>Eukaryota</taxon>
        <taxon>Fungi</taxon>
        <taxon>Dikarya</taxon>
        <taxon>Ascomycota</taxon>
        <taxon>Pezizomycotina</taxon>
        <taxon>Sordariomycetes</taxon>
        <taxon>Sordariomycetidae</taxon>
        <taxon>Coniochaetales</taxon>
        <taxon>Coniochaetaceae</taxon>
        <taxon>Coniochaeta</taxon>
    </lineage>
</organism>
<protein>
    <recommendedName>
        <fullName evidence="2">Rhodanese domain-containing protein</fullName>
    </recommendedName>
</protein>
<evidence type="ECO:0000259" key="2">
    <source>
        <dbReference type="PROSITE" id="PS50206"/>
    </source>
</evidence>
<evidence type="ECO:0000313" key="4">
    <source>
        <dbReference type="Proteomes" id="UP001174691"/>
    </source>
</evidence>
<dbReference type="GO" id="GO:0004725">
    <property type="term" value="F:protein tyrosine phosphatase activity"/>
    <property type="evidence" value="ECO:0007669"/>
    <property type="project" value="TreeGrafter"/>
</dbReference>
<accession>A0AA38VJ82</accession>
<dbReference type="PANTHER" id="PTHR10828:SF50">
    <property type="entry name" value="REDUCTASE (ARC2), PUTATIVE (AFU_ORTHOLOGUE AFUA_6G13400)-RELATED"/>
    <property type="match status" value="1"/>
</dbReference>
<evidence type="ECO:0000313" key="3">
    <source>
        <dbReference type="EMBL" id="KAJ9145210.1"/>
    </source>
</evidence>
<feature type="region of interest" description="Disordered" evidence="1">
    <location>
        <begin position="1"/>
        <end position="25"/>
    </location>
</feature>
<keyword evidence="4" id="KW-1185">Reference proteome</keyword>
<dbReference type="EMBL" id="JANBVN010000092">
    <property type="protein sequence ID" value="KAJ9145210.1"/>
    <property type="molecule type" value="Genomic_DNA"/>
</dbReference>
<dbReference type="Proteomes" id="UP001174691">
    <property type="component" value="Unassembled WGS sequence"/>
</dbReference>
<feature type="domain" description="Rhodanese" evidence="2">
    <location>
        <begin position="46"/>
        <end position="146"/>
    </location>
</feature>
<dbReference type="GO" id="GO:0005634">
    <property type="term" value="C:nucleus"/>
    <property type="evidence" value="ECO:0007669"/>
    <property type="project" value="TreeGrafter"/>
</dbReference>
<dbReference type="PANTHER" id="PTHR10828">
    <property type="entry name" value="M-PHASE INDUCER PHOSPHATASE DUAL SPECIFICITY PHOSPHATASE CDC25"/>
    <property type="match status" value="1"/>
</dbReference>
<dbReference type="GO" id="GO:0005737">
    <property type="term" value="C:cytoplasm"/>
    <property type="evidence" value="ECO:0007669"/>
    <property type="project" value="TreeGrafter"/>
</dbReference>
<reference evidence="3" key="1">
    <citation type="submission" date="2022-07" db="EMBL/GenBank/DDBJ databases">
        <title>Fungi with potential for degradation of polypropylene.</title>
        <authorList>
            <person name="Gostincar C."/>
        </authorList>
    </citation>
    <scope>NUCLEOTIDE SEQUENCE</scope>
    <source>
        <strain evidence="3">EXF-13287</strain>
    </source>
</reference>
<comment type="caution">
    <text evidence="3">The sequence shown here is derived from an EMBL/GenBank/DDBJ whole genome shotgun (WGS) entry which is preliminary data.</text>
</comment>
<dbReference type="Gene3D" id="3.40.250.10">
    <property type="entry name" value="Rhodanese-like domain"/>
    <property type="match status" value="1"/>
</dbReference>